<keyword evidence="5 6" id="KW-0472">Membrane</keyword>
<comment type="caution">
    <text evidence="8">The sequence shown here is derived from an EMBL/GenBank/DDBJ whole genome shotgun (WGS) entry which is preliminary data.</text>
</comment>
<dbReference type="Gene3D" id="3.30.70.120">
    <property type="match status" value="1"/>
</dbReference>
<name>A0A6G1U406_9BACT</name>
<protein>
    <submittedName>
        <fullName evidence="8">YitT family protein</fullName>
    </submittedName>
</protein>
<keyword evidence="2" id="KW-1003">Cell membrane</keyword>
<dbReference type="Pfam" id="PF10035">
    <property type="entry name" value="DUF2179"/>
    <property type="match status" value="1"/>
</dbReference>
<feature type="transmembrane region" description="Helical" evidence="6">
    <location>
        <begin position="79"/>
        <end position="97"/>
    </location>
</feature>
<feature type="transmembrane region" description="Helical" evidence="6">
    <location>
        <begin position="113"/>
        <end position="133"/>
    </location>
</feature>
<evidence type="ECO:0000313" key="8">
    <source>
        <dbReference type="EMBL" id="MQN82302.1"/>
    </source>
</evidence>
<proteinExistence type="predicted"/>
<dbReference type="EMBL" id="VZCB01000101">
    <property type="protein sequence ID" value="MQN82302.1"/>
    <property type="molecule type" value="Genomic_DNA"/>
</dbReference>
<dbReference type="InterPro" id="IPR019264">
    <property type="entry name" value="DUF2179"/>
</dbReference>
<dbReference type="InterPro" id="IPR051461">
    <property type="entry name" value="UPF0750_membrane"/>
</dbReference>
<dbReference type="GO" id="GO:0005886">
    <property type="term" value="C:plasma membrane"/>
    <property type="evidence" value="ECO:0007669"/>
    <property type="project" value="UniProtKB-SubCell"/>
</dbReference>
<dbReference type="PIRSF" id="PIRSF006483">
    <property type="entry name" value="Membrane_protein_YitT"/>
    <property type="match status" value="1"/>
</dbReference>
<keyword evidence="3 6" id="KW-0812">Transmembrane</keyword>
<dbReference type="RefSeq" id="WP_153126143.1">
    <property type="nucleotide sequence ID" value="NZ_VZCB01000101.1"/>
</dbReference>
<feature type="domain" description="DUF2179" evidence="7">
    <location>
        <begin position="227"/>
        <end position="281"/>
    </location>
</feature>
<reference evidence="8 9" key="1">
    <citation type="submission" date="2019-09" db="EMBL/GenBank/DDBJ databases">
        <title>Distinct polysaccharide growth profiles of human intestinal Prevotella copri isolates.</title>
        <authorList>
            <person name="Fehlner-Peach H."/>
            <person name="Magnabosco C."/>
            <person name="Raghavan V."/>
            <person name="Scher J.U."/>
            <person name="Tett A."/>
            <person name="Cox L.M."/>
            <person name="Gottsegen C."/>
            <person name="Watters A."/>
            <person name="Wiltshire- Gordon J.D."/>
            <person name="Segata N."/>
            <person name="Bonneau R."/>
            <person name="Littman D.R."/>
        </authorList>
    </citation>
    <scope>NUCLEOTIDE SEQUENCE [LARGE SCALE GENOMIC DNA]</scope>
    <source>
        <strain evidence="9">iA622</strain>
    </source>
</reference>
<evidence type="ECO:0000256" key="5">
    <source>
        <dbReference type="ARBA" id="ARBA00023136"/>
    </source>
</evidence>
<dbReference type="OrthoDB" id="1114876at2"/>
<evidence type="ECO:0000256" key="1">
    <source>
        <dbReference type="ARBA" id="ARBA00004651"/>
    </source>
</evidence>
<comment type="subcellular location">
    <subcellularLocation>
        <location evidence="1">Cell membrane</location>
        <topology evidence="1">Multi-pass membrane protein</topology>
    </subcellularLocation>
</comment>
<accession>A0A6G1U406</accession>
<dbReference type="PANTHER" id="PTHR33545">
    <property type="entry name" value="UPF0750 MEMBRANE PROTEIN YITT-RELATED"/>
    <property type="match status" value="1"/>
</dbReference>
<feature type="transmembrane region" description="Helical" evidence="6">
    <location>
        <begin position="180"/>
        <end position="198"/>
    </location>
</feature>
<dbReference type="CDD" id="cd16380">
    <property type="entry name" value="YitT_C"/>
    <property type="match status" value="1"/>
</dbReference>
<gene>
    <name evidence="8" type="ORF">F7D73_15430</name>
</gene>
<evidence type="ECO:0000256" key="2">
    <source>
        <dbReference type="ARBA" id="ARBA00022475"/>
    </source>
</evidence>
<dbReference type="AlphaFoldDB" id="A0A6G1U406"/>
<evidence type="ECO:0000256" key="3">
    <source>
        <dbReference type="ARBA" id="ARBA00022692"/>
    </source>
</evidence>
<evidence type="ECO:0000256" key="4">
    <source>
        <dbReference type="ARBA" id="ARBA00022989"/>
    </source>
</evidence>
<dbReference type="Pfam" id="PF02588">
    <property type="entry name" value="YitT_membrane"/>
    <property type="match status" value="1"/>
</dbReference>
<evidence type="ECO:0000259" key="7">
    <source>
        <dbReference type="Pfam" id="PF10035"/>
    </source>
</evidence>
<organism evidence="8 9">
    <name type="scientific">Segatella copri</name>
    <dbReference type="NCBI Taxonomy" id="165179"/>
    <lineage>
        <taxon>Bacteria</taxon>
        <taxon>Pseudomonadati</taxon>
        <taxon>Bacteroidota</taxon>
        <taxon>Bacteroidia</taxon>
        <taxon>Bacteroidales</taxon>
        <taxon>Prevotellaceae</taxon>
        <taxon>Segatella</taxon>
    </lineage>
</organism>
<feature type="transmembrane region" description="Helical" evidence="6">
    <location>
        <begin position="44"/>
        <end position="72"/>
    </location>
</feature>
<evidence type="ECO:0000313" key="9">
    <source>
        <dbReference type="Proteomes" id="UP000480425"/>
    </source>
</evidence>
<feature type="transmembrane region" description="Helical" evidence="6">
    <location>
        <begin position="12"/>
        <end position="32"/>
    </location>
</feature>
<dbReference type="PANTHER" id="PTHR33545:SF5">
    <property type="entry name" value="UPF0750 MEMBRANE PROTEIN YITT"/>
    <property type="match status" value="1"/>
</dbReference>
<keyword evidence="4 6" id="KW-1133">Transmembrane helix</keyword>
<dbReference type="InterPro" id="IPR015867">
    <property type="entry name" value="N-reg_PII/ATP_PRibTrfase_C"/>
</dbReference>
<dbReference type="InterPro" id="IPR003740">
    <property type="entry name" value="YitT"/>
</dbReference>
<dbReference type="Proteomes" id="UP000480425">
    <property type="component" value="Unassembled WGS sequence"/>
</dbReference>
<evidence type="ECO:0000256" key="6">
    <source>
        <dbReference type="SAM" id="Phobius"/>
    </source>
</evidence>
<sequence length="306" mass="33503">MTRKSKIHEIRDYMIIAFAMIEGSIGLNIFLLPNHITMGGVGGIASILCWGFGIPVSVSYFALNVFLLIIAFRILGYKFCLKTIYGVAIFAITSRIIETQTVGMTPLLHDQPFMATVIGAFFMGSSAGLGLSANGSTGGSDTVAAMINKYWNISLGHAIMVCDLCIITSSYFVLQSWEQVIYGYVCLFVVSICVDHIVNTLRRSVQFFIISDKYLELSAAINTAADRGCTIMDGHGCYSGKDVHMLFVLARQRESQKIFRLIDEIDPAAFVSQSAVIGVYGEGFDRFKTGKTINIPGKKLVASFKS</sequence>
<feature type="transmembrane region" description="Helical" evidence="6">
    <location>
        <begin position="154"/>
        <end position="174"/>
    </location>
</feature>